<proteinExistence type="predicted"/>
<dbReference type="GO" id="GO:0005506">
    <property type="term" value="F:iron ion binding"/>
    <property type="evidence" value="ECO:0007669"/>
    <property type="project" value="InterPro"/>
</dbReference>
<evidence type="ECO:0000256" key="1">
    <source>
        <dbReference type="SAM" id="Phobius"/>
    </source>
</evidence>
<dbReference type="InterPro" id="IPR039983">
    <property type="entry name" value="CYP46A1"/>
</dbReference>
<protein>
    <recommendedName>
        <fullName evidence="4">Cytochrome P450</fullName>
    </recommendedName>
</protein>
<dbReference type="SUPFAM" id="SSF48264">
    <property type="entry name" value="Cytochrome P450"/>
    <property type="match status" value="1"/>
</dbReference>
<evidence type="ECO:0008006" key="4">
    <source>
        <dbReference type="Google" id="ProtNLM"/>
    </source>
</evidence>
<evidence type="ECO:0000313" key="3">
    <source>
        <dbReference type="Proteomes" id="UP000481153"/>
    </source>
</evidence>
<keyword evidence="1" id="KW-1133">Transmembrane helix</keyword>
<name>A0A6G0WQY7_9STRA</name>
<dbReference type="InterPro" id="IPR036396">
    <property type="entry name" value="Cyt_P450_sf"/>
</dbReference>
<evidence type="ECO:0000313" key="2">
    <source>
        <dbReference type="EMBL" id="KAF0729804.1"/>
    </source>
</evidence>
<accession>A0A6G0WQY7</accession>
<dbReference type="EMBL" id="VJMJ01000161">
    <property type="protein sequence ID" value="KAF0729804.1"/>
    <property type="molecule type" value="Genomic_DNA"/>
</dbReference>
<dbReference type="PANTHER" id="PTHR24293">
    <property type="entry name" value="CYTOCHROME P450 FAMILY 46 SUBFAMILY A"/>
    <property type="match status" value="1"/>
</dbReference>
<organism evidence="2 3">
    <name type="scientific">Aphanomyces euteiches</name>
    <dbReference type="NCBI Taxonomy" id="100861"/>
    <lineage>
        <taxon>Eukaryota</taxon>
        <taxon>Sar</taxon>
        <taxon>Stramenopiles</taxon>
        <taxon>Oomycota</taxon>
        <taxon>Saprolegniomycetes</taxon>
        <taxon>Saprolegniales</taxon>
        <taxon>Verrucalvaceae</taxon>
        <taxon>Aphanomyces</taxon>
    </lineage>
</organism>
<dbReference type="VEuPathDB" id="FungiDB:AeMF1_006357"/>
<keyword evidence="1" id="KW-0472">Membrane</keyword>
<feature type="transmembrane region" description="Helical" evidence="1">
    <location>
        <begin position="13"/>
        <end position="31"/>
    </location>
</feature>
<reference evidence="2 3" key="1">
    <citation type="submission" date="2019-07" db="EMBL/GenBank/DDBJ databases">
        <title>Genomics analysis of Aphanomyces spp. identifies a new class of oomycete effector associated with host adaptation.</title>
        <authorList>
            <person name="Gaulin E."/>
        </authorList>
    </citation>
    <scope>NUCLEOTIDE SEQUENCE [LARGE SCALE GENOMIC DNA]</scope>
    <source>
        <strain evidence="2 3">ATCC 201684</strain>
    </source>
</reference>
<dbReference type="GO" id="GO:0020037">
    <property type="term" value="F:heme binding"/>
    <property type="evidence" value="ECO:0007669"/>
    <property type="project" value="InterPro"/>
</dbReference>
<keyword evidence="3" id="KW-1185">Reference proteome</keyword>
<dbReference type="AlphaFoldDB" id="A0A6G0WQY7"/>
<dbReference type="GO" id="GO:0033781">
    <property type="term" value="F:cholesterol 24-hydroxylase activity"/>
    <property type="evidence" value="ECO:0007669"/>
    <property type="project" value="InterPro"/>
</dbReference>
<dbReference type="Proteomes" id="UP000481153">
    <property type="component" value="Unassembled WGS sequence"/>
</dbReference>
<dbReference type="Gene3D" id="1.10.630.10">
    <property type="entry name" value="Cytochrome P450"/>
    <property type="match status" value="1"/>
</dbReference>
<dbReference type="PANTHER" id="PTHR24293:SF0">
    <property type="entry name" value="CYP46A1 PROTEIN-RELATED"/>
    <property type="match status" value="1"/>
</dbReference>
<comment type="caution">
    <text evidence="2">The sequence shown here is derived from an EMBL/GenBank/DDBJ whole genome shotgun (WGS) entry which is preliminary data.</text>
</comment>
<keyword evidence="1" id="KW-0812">Transmembrane</keyword>
<gene>
    <name evidence="2" type="ORF">Ae201684_012692</name>
</gene>
<dbReference type="GO" id="GO:0006707">
    <property type="term" value="P:cholesterol catabolic process"/>
    <property type="evidence" value="ECO:0007669"/>
    <property type="project" value="InterPro"/>
</dbReference>
<sequence>MLDVLRLLSKQDIAIALVLVAFVAFIIVQKLSKLNPLKKLPSPKPSSVIFGHVFDLYVSVIKWKTTLTYPEPFITWVKTYGGAIYIQEFINDKVLLSDPLALQHVMVTNAKNYPHEPVVENFFADITLGRGLLSTNDSAHDRFRKILNPIFTWQQVKSFLVLKIIGLAAFNYDFNQYPATVEAYYDFMMELNPLLFIGTFFIPGYQSPN</sequence>